<dbReference type="AlphaFoldDB" id="A0ABD5SFF6"/>
<comment type="caution">
    <text evidence="2">The sequence shown here is derived from an EMBL/GenBank/DDBJ whole genome shotgun (WGS) entry which is preliminary data.</text>
</comment>
<dbReference type="Pfam" id="PF07731">
    <property type="entry name" value="Cu-oxidase_2"/>
    <property type="match status" value="1"/>
</dbReference>
<organism evidence="2 3">
    <name type="scientific">Natrinema soli</name>
    <dbReference type="NCBI Taxonomy" id="1930624"/>
    <lineage>
        <taxon>Archaea</taxon>
        <taxon>Methanobacteriati</taxon>
        <taxon>Methanobacteriota</taxon>
        <taxon>Stenosarchaea group</taxon>
        <taxon>Halobacteria</taxon>
        <taxon>Halobacteriales</taxon>
        <taxon>Natrialbaceae</taxon>
        <taxon>Natrinema</taxon>
    </lineage>
</organism>
<evidence type="ECO:0000313" key="3">
    <source>
        <dbReference type="Proteomes" id="UP001596383"/>
    </source>
</evidence>
<sequence>MGEITIDFVAGNPGAWFFHCHHLYHMETGNGS</sequence>
<accession>A0ABD5SFF6</accession>
<proteinExistence type="predicted"/>
<dbReference type="SUPFAM" id="SSF49503">
    <property type="entry name" value="Cupredoxins"/>
    <property type="match status" value="1"/>
</dbReference>
<feature type="domain" description="Plastocyanin-like" evidence="1">
    <location>
        <begin position="2"/>
        <end position="29"/>
    </location>
</feature>
<dbReference type="EMBL" id="JBHSWV010000006">
    <property type="protein sequence ID" value="MFC6763594.1"/>
    <property type="molecule type" value="Genomic_DNA"/>
</dbReference>
<gene>
    <name evidence="2" type="ORF">ACFQE6_00400</name>
</gene>
<protein>
    <submittedName>
        <fullName evidence="2">Multicopper oxidase domain-containing protein</fullName>
    </submittedName>
</protein>
<dbReference type="InterPro" id="IPR008972">
    <property type="entry name" value="Cupredoxin"/>
</dbReference>
<dbReference type="InterPro" id="IPR011706">
    <property type="entry name" value="Cu-oxidase_C"/>
</dbReference>
<evidence type="ECO:0000259" key="1">
    <source>
        <dbReference type="Pfam" id="PF07731"/>
    </source>
</evidence>
<dbReference type="RefSeq" id="WP_273736712.1">
    <property type="nucleotide sequence ID" value="NZ_JAQIVI010000006.1"/>
</dbReference>
<dbReference type="Proteomes" id="UP001596383">
    <property type="component" value="Unassembled WGS sequence"/>
</dbReference>
<dbReference type="Gene3D" id="2.60.40.420">
    <property type="entry name" value="Cupredoxins - blue copper proteins"/>
    <property type="match status" value="1"/>
</dbReference>
<evidence type="ECO:0000313" key="2">
    <source>
        <dbReference type="EMBL" id="MFC6763594.1"/>
    </source>
</evidence>
<keyword evidence="3" id="KW-1185">Reference proteome</keyword>
<name>A0ABD5SFF6_9EURY</name>
<reference evidence="2 3" key="1">
    <citation type="journal article" date="2019" name="Int. J. Syst. Evol. Microbiol.">
        <title>The Global Catalogue of Microorganisms (GCM) 10K type strain sequencing project: providing services to taxonomists for standard genome sequencing and annotation.</title>
        <authorList>
            <consortium name="The Broad Institute Genomics Platform"/>
            <consortium name="The Broad Institute Genome Sequencing Center for Infectious Disease"/>
            <person name="Wu L."/>
            <person name="Ma J."/>
        </authorList>
    </citation>
    <scope>NUCLEOTIDE SEQUENCE [LARGE SCALE GENOMIC DNA]</scope>
    <source>
        <strain evidence="2 3">LMG 29247</strain>
    </source>
</reference>